<comment type="caution">
    <text evidence="14">The sequence shown here is derived from an EMBL/GenBank/DDBJ whole genome shotgun (WGS) entry which is preliminary data.</text>
</comment>
<dbReference type="SUPFAM" id="SSF48179">
    <property type="entry name" value="6-phosphogluconate dehydrogenase C-terminal domain-like"/>
    <property type="match status" value="1"/>
</dbReference>
<comment type="pathway">
    <text evidence="2 11">Cofactor biosynthesis; (R)-pantothenate biosynthesis; (R)-pantoate from 3-methyl-2-oxobutanoate: step 2/2.</text>
</comment>
<dbReference type="Gene3D" id="1.10.1040.10">
    <property type="entry name" value="N-(1-d-carboxylethyl)-l-norvaline Dehydrogenase, domain 2"/>
    <property type="match status" value="1"/>
</dbReference>
<keyword evidence="7 11" id="KW-0521">NADP</keyword>
<evidence type="ECO:0000256" key="1">
    <source>
        <dbReference type="ARBA" id="ARBA00002919"/>
    </source>
</evidence>
<dbReference type="InterPro" id="IPR050838">
    <property type="entry name" value="Ketopantoate_reductase"/>
</dbReference>
<dbReference type="EMBL" id="SGJP01000015">
    <property type="protein sequence ID" value="NFA60429.1"/>
    <property type="molecule type" value="Genomic_DNA"/>
</dbReference>
<dbReference type="InterPro" id="IPR008927">
    <property type="entry name" value="6-PGluconate_DH-like_C_sf"/>
</dbReference>
<evidence type="ECO:0000256" key="3">
    <source>
        <dbReference type="ARBA" id="ARBA00007870"/>
    </source>
</evidence>
<dbReference type="AlphaFoldDB" id="A0A6M0SY44"/>
<dbReference type="SUPFAM" id="SSF51735">
    <property type="entry name" value="NAD(P)-binding Rossmann-fold domains"/>
    <property type="match status" value="1"/>
</dbReference>
<dbReference type="InterPro" id="IPR013328">
    <property type="entry name" value="6PGD_dom2"/>
</dbReference>
<evidence type="ECO:0000256" key="5">
    <source>
        <dbReference type="ARBA" id="ARBA00019465"/>
    </source>
</evidence>
<dbReference type="Gene3D" id="3.40.50.720">
    <property type="entry name" value="NAD(P)-binding Rossmann-like Domain"/>
    <property type="match status" value="1"/>
</dbReference>
<evidence type="ECO:0000256" key="6">
    <source>
        <dbReference type="ARBA" id="ARBA00022655"/>
    </source>
</evidence>
<dbReference type="GO" id="GO:0008677">
    <property type="term" value="F:2-dehydropantoate 2-reductase activity"/>
    <property type="evidence" value="ECO:0007669"/>
    <property type="project" value="UniProtKB-EC"/>
</dbReference>
<organism evidence="14 15">
    <name type="scientific">Clostridium botulinum</name>
    <dbReference type="NCBI Taxonomy" id="1491"/>
    <lineage>
        <taxon>Bacteria</taxon>
        <taxon>Bacillati</taxon>
        <taxon>Bacillota</taxon>
        <taxon>Clostridia</taxon>
        <taxon>Eubacteriales</taxon>
        <taxon>Clostridiaceae</taxon>
        <taxon>Clostridium</taxon>
    </lineage>
</organism>
<dbReference type="FunFam" id="1.10.1040.10:FF:000017">
    <property type="entry name" value="2-dehydropantoate 2-reductase"/>
    <property type="match status" value="1"/>
</dbReference>
<dbReference type="Proteomes" id="UP000473089">
    <property type="component" value="Unassembled WGS sequence"/>
</dbReference>
<dbReference type="EC" id="1.1.1.169" evidence="4 11"/>
<accession>A0A6M0SY44</accession>
<dbReference type="UniPathway" id="UPA00028">
    <property type="reaction ID" value="UER00004"/>
</dbReference>
<sequence length="303" mass="33342">MKIAIIGAGAMGSLYGAYLHKSGEEVYLINKWEEHINAINKDGLVIEDGNNRSKFHPMAVLDSNEIGIVDLAIVFVKSTKTEEAILENKNMIGKNTYVLTLQNGYGNGEKIEKYINKDRIVVGTTGEGCTILKAGNIKHAGSGDTYIGMYSGKEDIILKKLENILKHSGFNVHICKDPSELIWNKLIINVGINAITAILKIKNGEILKQNAAKSIMKNAVTEAVMVANAKGFNFDEEEMIKIVEKVALKTAENKSSMLQDVLNNKKTEIEVINGAIVREGIRFNIKTPVNETLTNLIIALENK</sequence>
<evidence type="ECO:0000256" key="2">
    <source>
        <dbReference type="ARBA" id="ARBA00004994"/>
    </source>
</evidence>
<evidence type="ECO:0000256" key="8">
    <source>
        <dbReference type="ARBA" id="ARBA00023002"/>
    </source>
</evidence>
<dbReference type="GO" id="GO:0005737">
    <property type="term" value="C:cytoplasm"/>
    <property type="evidence" value="ECO:0007669"/>
    <property type="project" value="TreeGrafter"/>
</dbReference>
<evidence type="ECO:0000256" key="4">
    <source>
        <dbReference type="ARBA" id="ARBA00013014"/>
    </source>
</evidence>
<dbReference type="InterPro" id="IPR013332">
    <property type="entry name" value="KPR_N"/>
</dbReference>
<gene>
    <name evidence="14" type="ORF">EXM42_08505</name>
</gene>
<comment type="function">
    <text evidence="1 11">Catalyzes the NADPH-dependent reduction of ketopantoate into pantoic acid.</text>
</comment>
<dbReference type="Pfam" id="PF08546">
    <property type="entry name" value="ApbA_C"/>
    <property type="match status" value="1"/>
</dbReference>
<dbReference type="InterPro" id="IPR036291">
    <property type="entry name" value="NAD(P)-bd_dom_sf"/>
</dbReference>
<dbReference type="InterPro" id="IPR013752">
    <property type="entry name" value="KPA_reductase"/>
</dbReference>
<comment type="catalytic activity">
    <reaction evidence="10 11">
        <text>(R)-pantoate + NADP(+) = 2-dehydropantoate + NADPH + H(+)</text>
        <dbReference type="Rhea" id="RHEA:16233"/>
        <dbReference type="ChEBI" id="CHEBI:11561"/>
        <dbReference type="ChEBI" id="CHEBI:15378"/>
        <dbReference type="ChEBI" id="CHEBI:15980"/>
        <dbReference type="ChEBI" id="CHEBI:57783"/>
        <dbReference type="ChEBI" id="CHEBI:58349"/>
        <dbReference type="EC" id="1.1.1.169"/>
    </reaction>
</comment>
<dbReference type="GO" id="GO:0015940">
    <property type="term" value="P:pantothenate biosynthetic process"/>
    <property type="evidence" value="ECO:0007669"/>
    <property type="project" value="UniProtKB-UniPathway"/>
</dbReference>
<evidence type="ECO:0000256" key="7">
    <source>
        <dbReference type="ARBA" id="ARBA00022857"/>
    </source>
</evidence>
<dbReference type="Pfam" id="PF02558">
    <property type="entry name" value="ApbA"/>
    <property type="match status" value="1"/>
</dbReference>
<evidence type="ECO:0000313" key="14">
    <source>
        <dbReference type="EMBL" id="NFA60429.1"/>
    </source>
</evidence>
<evidence type="ECO:0000259" key="12">
    <source>
        <dbReference type="Pfam" id="PF02558"/>
    </source>
</evidence>
<keyword evidence="8 11" id="KW-0560">Oxidoreductase</keyword>
<dbReference type="InterPro" id="IPR003710">
    <property type="entry name" value="ApbA"/>
</dbReference>
<protein>
    <recommendedName>
        <fullName evidence="5 11">2-dehydropantoate 2-reductase</fullName>
        <ecNumber evidence="4 11">1.1.1.169</ecNumber>
    </recommendedName>
    <alternativeName>
        <fullName evidence="9 11">Ketopantoate reductase</fullName>
    </alternativeName>
</protein>
<reference evidence="14 15" key="1">
    <citation type="submission" date="2019-02" db="EMBL/GenBank/DDBJ databases">
        <title>Genome sequencing of Clostridium botulinum clinical isolates.</title>
        <authorList>
            <person name="Brunt J."/>
            <person name="Van Vliet A.H.M."/>
            <person name="Stringer S.C."/>
            <person name="Grant K.A."/>
            <person name="Carter A.C."/>
            <person name="Peck M.W."/>
        </authorList>
    </citation>
    <scope>NUCLEOTIDE SEQUENCE [LARGE SCALE GENOMIC DNA]</scope>
    <source>
        <strain evidence="14 15">R1125/03</strain>
    </source>
</reference>
<evidence type="ECO:0000256" key="9">
    <source>
        <dbReference type="ARBA" id="ARBA00032024"/>
    </source>
</evidence>
<keyword evidence="6 11" id="KW-0566">Pantothenate biosynthesis</keyword>
<feature type="domain" description="Ketopantoate reductase N-terminal" evidence="12">
    <location>
        <begin position="3"/>
        <end position="151"/>
    </location>
</feature>
<evidence type="ECO:0000256" key="10">
    <source>
        <dbReference type="ARBA" id="ARBA00048793"/>
    </source>
</evidence>
<evidence type="ECO:0000259" key="13">
    <source>
        <dbReference type="Pfam" id="PF08546"/>
    </source>
</evidence>
<evidence type="ECO:0000313" key="15">
    <source>
        <dbReference type="Proteomes" id="UP000473089"/>
    </source>
</evidence>
<dbReference type="GO" id="GO:0050661">
    <property type="term" value="F:NADP binding"/>
    <property type="evidence" value="ECO:0007669"/>
    <property type="project" value="TreeGrafter"/>
</dbReference>
<name>A0A6M0SY44_CLOBO</name>
<feature type="domain" description="Ketopantoate reductase C-terminal" evidence="13">
    <location>
        <begin position="181"/>
        <end position="300"/>
    </location>
</feature>
<dbReference type="PANTHER" id="PTHR43765:SF2">
    <property type="entry name" value="2-DEHYDROPANTOATE 2-REDUCTASE"/>
    <property type="match status" value="1"/>
</dbReference>
<proteinExistence type="inferred from homology"/>
<evidence type="ECO:0000256" key="11">
    <source>
        <dbReference type="RuleBase" id="RU362068"/>
    </source>
</evidence>
<comment type="similarity">
    <text evidence="3 11">Belongs to the ketopantoate reductase family.</text>
</comment>
<dbReference type="NCBIfam" id="TIGR00745">
    <property type="entry name" value="apbA_panE"/>
    <property type="match status" value="1"/>
</dbReference>
<dbReference type="PANTHER" id="PTHR43765">
    <property type="entry name" value="2-DEHYDROPANTOATE 2-REDUCTASE-RELATED"/>
    <property type="match status" value="1"/>
</dbReference>